<comment type="caution">
    <text evidence="2">The sequence shown here is derived from an EMBL/GenBank/DDBJ whole genome shotgun (WGS) entry which is preliminary data.</text>
</comment>
<sequence length="103" mass="11852">MPTHIQDIDNFLSFSKAFRKLQTRRIKTPRTKLQKAQLLLTDLKRSGYSETKSTKKHSEEATQIQISGTKIRLYSYRQPAPGPISVPLISSTSSKRPEYKSER</sequence>
<dbReference type="Proteomes" id="UP000822688">
    <property type="component" value="Chromosome 9"/>
</dbReference>
<accession>A0A8T0GRJ2</accession>
<organism evidence="2 3">
    <name type="scientific">Ceratodon purpureus</name>
    <name type="common">Fire moss</name>
    <name type="synonym">Dicranum purpureum</name>
    <dbReference type="NCBI Taxonomy" id="3225"/>
    <lineage>
        <taxon>Eukaryota</taxon>
        <taxon>Viridiplantae</taxon>
        <taxon>Streptophyta</taxon>
        <taxon>Embryophyta</taxon>
        <taxon>Bryophyta</taxon>
        <taxon>Bryophytina</taxon>
        <taxon>Bryopsida</taxon>
        <taxon>Dicranidae</taxon>
        <taxon>Pseudoditrichales</taxon>
        <taxon>Ditrichaceae</taxon>
        <taxon>Ceratodon</taxon>
    </lineage>
</organism>
<proteinExistence type="predicted"/>
<keyword evidence="3" id="KW-1185">Reference proteome</keyword>
<evidence type="ECO:0000313" key="2">
    <source>
        <dbReference type="EMBL" id="KAG0561207.1"/>
    </source>
</evidence>
<reference evidence="2" key="1">
    <citation type="submission" date="2020-06" db="EMBL/GenBank/DDBJ databases">
        <title>WGS assembly of Ceratodon purpureus strain R40.</title>
        <authorList>
            <person name="Carey S.B."/>
            <person name="Jenkins J."/>
            <person name="Shu S."/>
            <person name="Lovell J.T."/>
            <person name="Sreedasyam A."/>
            <person name="Maumus F."/>
            <person name="Tiley G.P."/>
            <person name="Fernandez-Pozo N."/>
            <person name="Barry K."/>
            <person name="Chen C."/>
            <person name="Wang M."/>
            <person name="Lipzen A."/>
            <person name="Daum C."/>
            <person name="Saski C.A."/>
            <person name="Payton A.C."/>
            <person name="Mcbreen J.C."/>
            <person name="Conrad R.E."/>
            <person name="Kollar L.M."/>
            <person name="Olsson S."/>
            <person name="Huttunen S."/>
            <person name="Landis J.B."/>
            <person name="Wickett N.J."/>
            <person name="Johnson M.G."/>
            <person name="Rensing S.A."/>
            <person name="Grimwood J."/>
            <person name="Schmutz J."/>
            <person name="Mcdaniel S.F."/>
        </authorList>
    </citation>
    <scope>NUCLEOTIDE SEQUENCE</scope>
    <source>
        <strain evidence="2">R40</strain>
    </source>
</reference>
<protein>
    <submittedName>
        <fullName evidence="2">Uncharacterized protein</fullName>
    </submittedName>
</protein>
<gene>
    <name evidence="2" type="ORF">KC19_9G045300</name>
</gene>
<dbReference type="AlphaFoldDB" id="A0A8T0GRJ2"/>
<name>A0A8T0GRJ2_CERPU</name>
<evidence type="ECO:0000313" key="3">
    <source>
        <dbReference type="Proteomes" id="UP000822688"/>
    </source>
</evidence>
<dbReference type="EMBL" id="CM026430">
    <property type="protein sequence ID" value="KAG0561207.1"/>
    <property type="molecule type" value="Genomic_DNA"/>
</dbReference>
<evidence type="ECO:0000256" key="1">
    <source>
        <dbReference type="SAM" id="MobiDB-lite"/>
    </source>
</evidence>
<feature type="region of interest" description="Disordered" evidence="1">
    <location>
        <begin position="80"/>
        <end position="103"/>
    </location>
</feature>